<dbReference type="GO" id="GO:0009279">
    <property type="term" value="C:cell outer membrane"/>
    <property type="evidence" value="ECO:0007669"/>
    <property type="project" value="TreeGrafter"/>
</dbReference>
<dbReference type="GO" id="GO:0061024">
    <property type="term" value="P:membrane organization"/>
    <property type="evidence" value="ECO:0007669"/>
    <property type="project" value="InterPro"/>
</dbReference>
<organism evidence="2">
    <name type="scientific">Candidatus Tenderia electrophaga</name>
    <dbReference type="NCBI Taxonomy" id="1748243"/>
    <lineage>
        <taxon>Bacteria</taxon>
        <taxon>Pseudomonadati</taxon>
        <taxon>Pseudomonadota</taxon>
        <taxon>Gammaproteobacteria</taxon>
        <taxon>Candidatus Tenderiales</taxon>
        <taxon>Candidatus Tenderiaceae</taxon>
        <taxon>Candidatus Tenderia</taxon>
    </lineage>
</organism>
<dbReference type="AlphaFoldDB" id="A0A832N5I7"/>
<dbReference type="GO" id="GO:1990351">
    <property type="term" value="C:transporter complex"/>
    <property type="evidence" value="ECO:0007669"/>
    <property type="project" value="TreeGrafter"/>
</dbReference>
<dbReference type="Proteomes" id="UP000885832">
    <property type="component" value="Unassembled WGS sequence"/>
</dbReference>
<reference evidence="2" key="1">
    <citation type="journal article" date="2020" name="mSystems">
        <title>Genome- and Community-Level Interaction Insights into Carbon Utilization and Element Cycling Functions of Hydrothermarchaeota in Hydrothermal Sediment.</title>
        <authorList>
            <person name="Zhou Z."/>
            <person name="Liu Y."/>
            <person name="Xu W."/>
            <person name="Pan J."/>
            <person name="Luo Z.H."/>
            <person name="Li M."/>
        </authorList>
    </citation>
    <scope>NUCLEOTIDE SEQUENCE [LARGE SCALE GENOMIC DNA]</scope>
    <source>
        <strain evidence="2">HyVt-505</strain>
    </source>
</reference>
<dbReference type="Pfam" id="PF04453">
    <property type="entry name" value="LptD"/>
    <property type="match status" value="1"/>
</dbReference>
<dbReference type="PANTHER" id="PTHR30189">
    <property type="entry name" value="LPS-ASSEMBLY PROTEIN"/>
    <property type="match status" value="1"/>
</dbReference>
<sequence length="235" mass="27079">QSQLFSENRFSGPDRIGDANQITLSLASRLLRADDGREILYGSIGKIVYLDDRQVGLNGNSLNQDHQSDILAEAQFKPNDRLSLKARLTWDTEYDLITERDIRLQYQSDNQHILNLNYRDRGNRITAPEALKQEIDISLLWSLTPRWSMMARRYHSLPDDRTMEKLAGLEYNSCCWAVRAVRRASFVKDSTALSAPFGNLRYSWYVQFELKGLTSLGKRIDELMEEQILGFNAVN</sequence>
<feature type="non-terminal residue" evidence="2">
    <location>
        <position position="1"/>
    </location>
</feature>
<evidence type="ECO:0000313" key="2">
    <source>
        <dbReference type="EMBL" id="HHJ80885.1"/>
    </source>
</evidence>
<feature type="domain" description="LptD C-terminal" evidence="1">
    <location>
        <begin position="2"/>
        <end position="147"/>
    </location>
</feature>
<name>A0A832N5I7_9GAMM</name>
<dbReference type="PANTHER" id="PTHR30189:SF1">
    <property type="entry name" value="LPS-ASSEMBLY PROTEIN LPTD"/>
    <property type="match status" value="1"/>
</dbReference>
<comment type="caution">
    <text evidence="2">The sequence shown here is derived from an EMBL/GenBank/DDBJ whole genome shotgun (WGS) entry which is preliminary data.</text>
</comment>
<protein>
    <submittedName>
        <fullName evidence="2">LPS-assembly protein LptD</fullName>
    </submittedName>
</protein>
<accession>A0A832N5I7</accession>
<gene>
    <name evidence="2" type="primary">lptD</name>
    <name evidence="2" type="ORF">ENJ65_04550</name>
</gene>
<dbReference type="EMBL" id="DRNF01000285">
    <property type="protein sequence ID" value="HHJ80885.1"/>
    <property type="molecule type" value="Genomic_DNA"/>
</dbReference>
<dbReference type="InterPro" id="IPR007543">
    <property type="entry name" value="LptD_C"/>
</dbReference>
<dbReference type="InterPro" id="IPR050218">
    <property type="entry name" value="LptD"/>
</dbReference>
<evidence type="ECO:0000259" key="1">
    <source>
        <dbReference type="Pfam" id="PF04453"/>
    </source>
</evidence>
<proteinExistence type="predicted"/>